<dbReference type="Proteomes" id="UP000305948">
    <property type="component" value="Unassembled WGS sequence"/>
</dbReference>
<keyword evidence="3" id="KW-1185">Reference proteome</keyword>
<gene>
    <name evidence="2" type="ORF">OE88DRAFT_1668002</name>
</gene>
<evidence type="ECO:0000313" key="3">
    <source>
        <dbReference type="Proteomes" id="UP000305948"/>
    </source>
</evidence>
<protein>
    <submittedName>
        <fullName evidence="2">Uncharacterized protein</fullName>
    </submittedName>
</protein>
<evidence type="ECO:0000256" key="1">
    <source>
        <dbReference type="SAM" id="MobiDB-lite"/>
    </source>
</evidence>
<organism evidence="2 3">
    <name type="scientific">Heliocybe sulcata</name>
    <dbReference type="NCBI Taxonomy" id="5364"/>
    <lineage>
        <taxon>Eukaryota</taxon>
        <taxon>Fungi</taxon>
        <taxon>Dikarya</taxon>
        <taxon>Basidiomycota</taxon>
        <taxon>Agaricomycotina</taxon>
        <taxon>Agaricomycetes</taxon>
        <taxon>Gloeophyllales</taxon>
        <taxon>Gloeophyllaceae</taxon>
        <taxon>Heliocybe</taxon>
    </lineage>
</organism>
<dbReference type="EMBL" id="ML213532">
    <property type="protein sequence ID" value="TFK46159.1"/>
    <property type="molecule type" value="Genomic_DNA"/>
</dbReference>
<name>A0A5C3ML73_9AGAM</name>
<dbReference type="OrthoDB" id="3249663at2759"/>
<sequence length="102" mass="11561">MSDYYPASDSGHVYLSNRERIAKWVQAYGDVGLRTPSDPPSPVDEWLGPDGSEEDYTDNSIPPRIVLRYRDGRPDAIVDPTMGKSSRRKLSSADHQRTRRPK</sequence>
<dbReference type="AlphaFoldDB" id="A0A5C3ML73"/>
<evidence type="ECO:0000313" key="2">
    <source>
        <dbReference type="EMBL" id="TFK46159.1"/>
    </source>
</evidence>
<proteinExistence type="predicted"/>
<reference evidence="2 3" key="1">
    <citation type="journal article" date="2019" name="Nat. Ecol. Evol.">
        <title>Megaphylogeny resolves global patterns of mushroom evolution.</title>
        <authorList>
            <person name="Varga T."/>
            <person name="Krizsan K."/>
            <person name="Foldi C."/>
            <person name="Dima B."/>
            <person name="Sanchez-Garcia M."/>
            <person name="Sanchez-Ramirez S."/>
            <person name="Szollosi G.J."/>
            <person name="Szarkandi J.G."/>
            <person name="Papp V."/>
            <person name="Albert L."/>
            <person name="Andreopoulos W."/>
            <person name="Angelini C."/>
            <person name="Antonin V."/>
            <person name="Barry K.W."/>
            <person name="Bougher N.L."/>
            <person name="Buchanan P."/>
            <person name="Buyck B."/>
            <person name="Bense V."/>
            <person name="Catcheside P."/>
            <person name="Chovatia M."/>
            <person name="Cooper J."/>
            <person name="Damon W."/>
            <person name="Desjardin D."/>
            <person name="Finy P."/>
            <person name="Geml J."/>
            <person name="Haridas S."/>
            <person name="Hughes K."/>
            <person name="Justo A."/>
            <person name="Karasinski D."/>
            <person name="Kautmanova I."/>
            <person name="Kiss B."/>
            <person name="Kocsube S."/>
            <person name="Kotiranta H."/>
            <person name="LaButti K.M."/>
            <person name="Lechner B.E."/>
            <person name="Liimatainen K."/>
            <person name="Lipzen A."/>
            <person name="Lukacs Z."/>
            <person name="Mihaltcheva S."/>
            <person name="Morgado L.N."/>
            <person name="Niskanen T."/>
            <person name="Noordeloos M.E."/>
            <person name="Ohm R.A."/>
            <person name="Ortiz-Santana B."/>
            <person name="Ovrebo C."/>
            <person name="Racz N."/>
            <person name="Riley R."/>
            <person name="Savchenko A."/>
            <person name="Shiryaev A."/>
            <person name="Soop K."/>
            <person name="Spirin V."/>
            <person name="Szebenyi C."/>
            <person name="Tomsovsky M."/>
            <person name="Tulloss R.E."/>
            <person name="Uehling J."/>
            <person name="Grigoriev I.V."/>
            <person name="Vagvolgyi C."/>
            <person name="Papp T."/>
            <person name="Martin F.M."/>
            <person name="Miettinen O."/>
            <person name="Hibbett D.S."/>
            <person name="Nagy L.G."/>
        </authorList>
    </citation>
    <scope>NUCLEOTIDE SEQUENCE [LARGE SCALE GENOMIC DNA]</scope>
    <source>
        <strain evidence="2 3">OMC1185</strain>
    </source>
</reference>
<accession>A0A5C3ML73</accession>
<feature type="region of interest" description="Disordered" evidence="1">
    <location>
        <begin position="32"/>
        <end position="102"/>
    </location>
</feature>